<evidence type="ECO:0000313" key="1">
    <source>
        <dbReference type="EMBL" id="PNR55082.1"/>
    </source>
</evidence>
<accession>A0A2K1KMS8</accession>
<dbReference type="EnsemblPlants" id="Pp3c4_8870V3.2">
    <property type="protein sequence ID" value="PAC:32919767.CDS.1"/>
    <property type="gene ID" value="Pp3c4_8870"/>
</dbReference>
<dbReference type="InParanoid" id="A0A2K1KMS8"/>
<sequence length="49" mass="5060">MGCRILLCTINLGGCGGFFFVTHQFSSLAAPTTSVGTPFNLNYPSSSSG</sequence>
<dbReference type="Gramene" id="Pp3c4_8870V3.2">
    <property type="protein sequence ID" value="PAC:32919767.CDS.1"/>
    <property type="gene ID" value="Pp3c4_8870"/>
</dbReference>
<dbReference type="EnsemblPlants" id="Pp3c4_8870V3.1">
    <property type="protein sequence ID" value="PAC:32919766.CDS.1"/>
    <property type="gene ID" value="Pp3c4_8870"/>
</dbReference>
<evidence type="ECO:0000313" key="2">
    <source>
        <dbReference type="EnsemblPlants" id="PAC:32919766.CDS.1"/>
    </source>
</evidence>
<reference evidence="1 3" key="1">
    <citation type="journal article" date="2008" name="Science">
        <title>The Physcomitrella genome reveals evolutionary insights into the conquest of land by plants.</title>
        <authorList>
            <person name="Rensing S."/>
            <person name="Lang D."/>
            <person name="Zimmer A."/>
            <person name="Terry A."/>
            <person name="Salamov A."/>
            <person name="Shapiro H."/>
            <person name="Nishiyama T."/>
            <person name="Perroud P.-F."/>
            <person name="Lindquist E."/>
            <person name="Kamisugi Y."/>
            <person name="Tanahashi T."/>
            <person name="Sakakibara K."/>
            <person name="Fujita T."/>
            <person name="Oishi K."/>
            <person name="Shin-I T."/>
            <person name="Kuroki Y."/>
            <person name="Toyoda A."/>
            <person name="Suzuki Y."/>
            <person name="Hashimoto A."/>
            <person name="Yamaguchi K."/>
            <person name="Sugano A."/>
            <person name="Kohara Y."/>
            <person name="Fujiyama A."/>
            <person name="Anterola A."/>
            <person name="Aoki S."/>
            <person name="Ashton N."/>
            <person name="Barbazuk W.B."/>
            <person name="Barker E."/>
            <person name="Bennetzen J."/>
            <person name="Bezanilla M."/>
            <person name="Blankenship R."/>
            <person name="Cho S.H."/>
            <person name="Dutcher S."/>
            <person name="Estelle M."/>
            <person name="Fawcett J.A."/>
            <person name="Gundlach H."/>
            <person name="Hanada K."/>
            <person name="Heyl A."/>
            <person name="Hicks K.A."/>
            <person name="Hugh J."/>
            <person name="Lohr M."/>
            <person name="Mayer K."/>
            <person name="Melkozernov A."/>
            <person name="Murata T."/>
            <person name="Nelson D."/>
            <person name="Pils B."/>
            <person name="Prigge M."/>
            <person name="Reiss B."/>
            <person name="Renner T."/>
            <person name="Rombauts S."/>
            <person name="Rushton P."/>
            <person name="Sanderfoot A."/>
            <person name="Schween G."/>
            <person name="Shiu S.-H."/>
            <person name="Stueber K."/>
            <person name="Theodoulou F.L."/>
            <person name="Tu H."/>
            <person name="Van de Peer Y."/>
            <person name="Verrier P.J."/>
            <person name="Waters E."/>
            <person name="Wood A."/>
            <person name="Yang L."/>
            <person name="Cove D."/>
            <person name="Cuming A."/>
            <person name="Hasebe M."/>
            <person name="Lucas S."/>
            <person name="Mishler D.B."/>
            <person name="Reski R."/>
            <person name="Grigoriev I."/>
            <person name="Quatrano R.S."/>
            <person name="Boore J.L."/>
        </authorList>
    </citation>
    <scope>NUCLEOTIDE SEQUENCE [LARGE SCALE GENOMIC DNA]</scope>
    <source>
        <strain evidence="2 3">cv. Gransden 2004</strain>
    </source>
</reference>
<evidence type="ECO:0000313" key="3">
    <source>
        <dbReference type="Proteomes" id="UP000006727"/>
    </source>
</evidence>
<reference evidence="1 3" key="2">
    <citation type="journal article" date="2018" name="Plant J.">
        <title>The Physcomitrella patens chromosome-scale assembly reveals moss genome structure and evolution.</title>
        <authorList>
            <person name="Lang D."/>
            <person name="Ullrich K.K."/>
            <person name="Murat F."/>
            <person name="Fuchs J."/>
            <person name="Jenkins J."/>
            <person name="Haas F.B."/>
            <person name="Piednoel M."/>
            <person name="Gundlach H."/>
            <person name="Van Bel M."/>
            <person name="Meyberg R."/>
            <person name="Vives C."/>
            <person name="Morata J."/>
            <person name="Symeonidi A."/>
            <person name="Hiss M."/>
            <person name="Muchero W."/>
            <person name="Kamisugi Y."/>
            <person name="Saleh O."/>
            <person name="Blanc G."/>
            <person name="Decker E.L."/>
            <person name="van Gessel N."/>
            <person name="Grimwood J."/>
            <person name="Hayes R.D."/>
            <person name="Graham S.W."/>
            <person name="Gunter L.E."/>
            <person name="McDaniel S.F."/>
            <person name="Hoernstein S.N.W."/>
            <person name="Larsson A."/>
            <person name="Li F.W."/>
            <person name="Perroud P.F."/>
            <person name="Phillips J."/>
            <person name="Ranjan P."/>
            <person name="Rokshar D.S."/>
            <person name="Rothfels C.J."/>
            <person name="Schneider L."/>
            <person name="Shu S."/>
            <person name="Stevenson D.W."/>
            <person name="Thummler F."/>
            <person name="Tillich M."/>
            <person name="Villarreal Aguilar J.C."/>
            <person name="Widiez T."/>
            <person name="Wong G.K."/>
            <person name="Wymore A."/>
            <person name="Zhang Y."/>
            <person name="Zimmer A.D."/>
            <person name="Quatrano R.S."/>
            <person name="Mayer K.F.X."/>
            <person name="Goodstein D."/>
            <person name="Casacuberta J.M."/>
            <person name="Vandepoele K."/>
            <person name="Reski R."/>
            <person name="Cuming A.C."/>
            <person name="Tuskan G.A."/>
            <person name="Maumus F."/>
            <person name="Salse J."/>
            <person name="Schmutz J."/>
            <person name="Rensing S.A."/>
        </authorList>
    </citation>
    <scope>NUCLEOTIDE SEQUENCE [LARGE SCALE GENOMIC DNA]</scope>
    <source>
        <strain evidence="2 3">cv. Gransden 2004</strain>
    </source>
</reference>
<dbReference type="AlphaFoldDB" id="A0A2K1KMS8"/>
<gene>
    <name evidence="1" type="ORF">PHYPA_005975</name>
</gene>
<dbReference type="Gramene" id="Pp3c4_8870V3.1">
    <property type="protein sequence ID" value="PAC:32919766.CDS.1"/>
    <property type="gene ID" value="Pp3c4_8870"/>
</dbReference>
<dbReference type="Proteomes" id="UP000006727">
    <property type="component" value="Chromosome 4"/>
</dbReference>
<name>A0A2K1KMS8_PHYPA</name>
<protein>
    <submittedName>
        <fullName evidence="1 2">Uncharacterized protein</fullName>
    </submittedName>
</protein>
<organism evidence="1">
    <name type="scientific">Physcomitrium patens</name>
    <name type="common">Spreading-leaved earth moss</name>
    <name type="synonym">Physcomitrella patens</name>
    <dbReference type="NCBI Taxonomy" id="3218"/>
    <lineage>
        <taxon>Eukaryota</taxon>
        <taxon>Viridiplantae</taxon>
        <taxon>Streptophyta</taxon>
        <taxon>Embryophyta</taxon>
        <taxon>Bryophyta</taxon>
        <taxon>Bryophytina</taxon>
        <taxon>Bryopsida</taxon>
        <taxon>Funariidae</taxon>
        <taxon>Funariales</taxon>
        <taxon>Funariaceae</taxon>
        <taxon>Physcomitrium</taxon>
    </lineage>
</organism>
<proteinExistence type="predicted"/>
<keyword evidence="3" id="KW-1185">Reference proteome</keyword>
<dbReference type="EMBL" id="ABEU02000004">
    <property type="protein sequence ID" value="PNR55082.1"/>
    <property type="molecule type" value="Genomic_DNA"/>
</dbReference>
<reference evidence="2" key="3">
    <citation type="submission" date="2020-12" db="UniProtKB">
        <authorList>
            <consortium name="EnsemblPlants"/>
        </authorList>
    </citation>
    <scope>IDENTIFICATION</scope>
</reference>